<feature type="compositionally biased region" description="Basic and acidic residues" evidence="3">
    <location>
        <begin position="23"/>
        <end position="56"/>
    </location>
</feature>
<feature type="compositionally biased region" description="Basic and acidic residues" evidence="3">
    <location>
        <begin position="67"/>
        <end position="83"/>
    </location>
</feature>
<dbReference type="AlphaFoldDB" id="A0A0C9YYK4"/>
<accession>A0A0C9YYK4</accession>
<evidence type="ECO:0000256" key="1">
    <source>
        <dbReference type="ARBA" id="ARBA00005429"/>
    </source>
</evidence>
<dbReference type="Pfam" id="PF05049">
    <property type="entry name" value="IIGP"/>
    <property type="match status" value="2"/>
</dbReference>
<feature type="domain" description="IRG-type G" evidence="4">
    <location>
        <begin position="166"/>
        <end position="368"/>
    </location>
</feature>
<dbReference type="PANTHER" id="PTHR14143">
    <property type="entry name" value="INTERFERON-INDUCIBLE GTPASE FAMILY MEMBER"/>
    <property type="match status" value="1"/>
</dbReference>
<dbReference type="Proteomes" id="UP000054018">
    <property type="component" value="Unassembled WGS sequence"/>
</dbReference>
<comment type="similarity">
    <text evidence="1">Belongs to the TRAFAC class dynamin-like GTPase superfamily. IRG family.</text>
</comment>
<gene>
    <name evidence="5" type="ORF">PISMIDRAFT_103351</name>
</gene>
<dbReference type="PROSITE" id="PS51716">
    <property type="entry name" value="G_IRG"/>
    <property type="match status" value="2"/>
</dbReference>
<feature type="coiled-coil region" evidence="2">
    <location>
        <begin position="381"/>
        <end position="411"/>
    </location>
</feature>
<dbReference type="PANTHER" id="PTHR14143:SF1">
    <property type="entry name" value="IRG-TYPE G DOMAIN-CONTAINING PROTEIN"/>
    <property type="match status" value="1"/>
</dbReference>
<organism evidence="5 6">
    <name type="scientific">Pisolithus microcarpus 441</name>
    <dbReference type="NCBI Taxonomy" id="765257"/>
    <lineage>
        <taxon>Eukaryota</taxon>
        <taxon>Fungi</taxon>
        <taxon>Dikarya</taxon>
        <taxon>Basidiomycota</taxon>
        <taxon>Agaricomycotina</taxon>
        <taxon>Agaricomycetes</taxon>
        <taxon>Agaricomycetidae</taxon>
        <taxon>Boletales</taxon>
        <taxon>Sclerodermatineae</taxon>
        <taxon>Pisolithaceae</taxon>
        <taxon>Pisolithus</taxon>
    </lineage>
</organism>
<evidence type="ECO:0000256" key="3">
    <source>
        <dbReference type="SAM" id="MobiDB-lite"/>
    </source>
</evidence>
<keyword evidence="6" id="KW-1185">Reference proteome</keyword>
<reference evidence="6" key="2">
    <citation type="submission" date="2015-01" db="EMBL/GenBank/DDBJ databases">
        <title>Evolutionary Origins and Diversification of the Mycorrhizal Mutualists.</title>
        <authorList>
            <consortium name="DOE Joint Genome Institute"/>
            <consortium name="Mycorrhizal Genomics Consortium"/>
            <person name="Kohler A."/>
            <person name="Kuo A."/>
            <person name="Nagy L.G."/>
            <person name="Floudas D."/>
            <person name="Copeland A."/>
            <person name="Barry K.W."/>
            <person name="Cichocki N."/>
            <person name="Veneault-Fourrey C."/>
            <person name="LaButti K."/>
            <person name="Lindquist E.A."/>
            <person name="Lipzen A."/>
            <person name="Lundell T."/>
            <person name="Morin E."/>
            <person name="Murat C."/>
            <person name="Riley R."/>
            <person name="Ohm R."/>
            <person name="Sun H."/>
            <person name="Tunlid A."/>
            <person name="Henrissat B."/>
            <person name="Grigoriev I.V."/>
            <person name="Hibbett D.S."/>
            <person name="Martin F."/>
        </authorList>
    </citation>
    <scope>NUCLEOTIDE SEQUENCE [LARGE SCALE GENOMIC DNA]</scope>
    <source>
        <strain evidence="6">441</strain>
    </source>
</reference>
<dbReference type="GO" id="GO:0016020">
    <property type="term" value="C:membrane"/>
    <property type="evidence" value="ECO:0007669"/>
    <property type="project" value="InterPro"/>
</dbReference>
<keyword evidence="2" id="KW-0175">Coiled coil</keyword>
<dbReference type="OrthoDB" id="422720at2759"/>
<proteinExistence type="inferred from homology"/>
<evidence type="ECO:0000259" key="4">
    <source>
        <dbReference type="PROSITE" id="PS51716"/>
    </source>
</evidence>
<feature type="compositionally biased region" description="Low complexity" evidence="3">
    <location>
        <begin position="57"/>
        <end position="66"/>
    </location>
</feature>
<dbReference type="SUPFAM" id="SSF52540">
    <property type="entry name" value="P-loop containing nucleoside triphosphate hydrolases"/>
    <property type="match status" value="2"/>
</dbReference>
<dbReference type="EMBL" id="KN833746">
    <property type="protein sequence ID" value="KIK21856.1"/>
    <property type="molecule type" value="Genomic_DNA"/>
</dbReference>
<evidence type="ECO:0000313" key="5">
    <source>
        <dbReference type="EMBL" id="KIK21856.1"/>
    </source>
</evidence>
<name>A0A0C9YYK4_9AGAM</name>
<dbReference type="InterPro" id="IPR007743">
    <property type="entry name" value="Immunity-related_GTPase-like"/>
</dbReference>
<protein>
    <recommendedName>
        <fullName evidence="4">IRG-type G domain-containing protein</fullName>
    </recommendedName>
</protein>
<dbReference type="InterPro" id="IPR030385">
    <property type="entry name" value="G_IRG_dom"/>
</dbReference>
<reference evidence="5 6" key="1">
    <citation type="submission" date="2014-04" db="EMBL/GenBank/DDBJ databases">
        <authorList>
            <consortium name="DOE Joint Genome Institute"/>
            <person name="Kuo A."/>
            <person name="Kohler A."/>
            <person name="Costa M.D."/>
            <person name="Nagy L.G."/>
            <person name="Floudas D."/>
            <person name="Copeland A."/>
            <person name="Barry K.W."/>
            <person name="Cichocki N."/>
            <person name="Veneault-Fourrey C."/>
            <person name="LaButti K."/>
            <person name="Lindquist E.A."/>
            <person name="Lipzen A."/>
            <person name="Lundell T."/>
            <person name="Morin E."/>
            <person name="Murat C."/>
            <person name="Sun H."/>
            <person name="Tunlid A."/>
            <person name="Henrissat B."/>
            <person name="Grigoriev I.V."/>
            <person name="Hibbett D.S."/>
            <person name="Martin F."/>
            <person name="Nordberg H.P."/>
            <person name="Cantor M.N."/>
            <person name="Hua S.X."/>
        </authorList>
    </citation>
    <scope>NUCLEOTIDE SEQUENCE [LARGE SCALE GENOMIC DNA]</scope>
    <source>
        <strain evidence="5 6">441</strain>
    </source>
</reference>
<dbReference type="STRING" id="765257.A0A0C9YYK4"/>
<feature type="region of interest" description="Disordered" evidence="3">
    <location>
        <begin position="23"/>
        <end position="83"/>
    </location>
</feature>
<dbReference type="Gene3D" id="3.40.50.300">
    <property type="entry name" value="P-loop containing nucleotide triphosphate hydrolases"/>
    <property type="match status" value="2"/>
</dbReference>
<dbReference type="GO" id="GO:0005525">
    <property type="term" value="F:GTP binding"/>
    <property type="evidence" value="ECO:0007669"/>
    <property type="project" value="InterPro"/>
</dbReference>
<evidence type="ECO:0000256" key="2">
    <source>
        <dbReference type="SAM" id="Coils"/>
    </source>
</evidence>
<dbReference type="InterPro" id="IPR027417">
    <property type="entry name" value="P-loop_NTPase"/>
</dbReference>
<feature type="domain" description="IRG-type G" evidence="4">
    <location>
        <begin position="436"/>
        <end position="633"/>
    </location>
</feature>
<sequence>MCFTEEIKPDVPNQNIADIEARAKAEKQQAEAERREKEAKEELERIQRAAEEERQRAQALQEVANRAAEKAREEMERAEEEARRVEAATREEAQRVLQAAEEERQRAKLAQTEAEKAMAVAAEEARRAVAAKEEAESRLKKGIRPVVTPSLDELERAKERIQYREGFFHFAVTGVAGSGKSSLVNAFRGLRNKDAGAAATGVTETTLETAMYPDPSPNHQLLWFDIPGAGTLKVPDWQYFNEHGLYVFDCIIVLFDARFTLTDIAILSNARRFNIPAYIVRSKADQHIRNIMRDMGYNSDDDDEEDDPGRRNRFYKAARKQYIEETRKSIKANLENANLPDEQVYLVSNDTMLSCVTTQKPPKKVIDEIELLTDIYTQVVSRRTERKAREAAELARRVQAEREELERQLRRGIQPVVRPTLEEIRLAKAKVQYDDAMFHFAVAGIAGSGKSSLINALCGMNNSDPNAAPTGVNETTMEISRYVDTTHPEQFAWYDVPGSGTLGTPDWQYFNSQGLYVFDCVLVLVNNRFTVTDQAILRNCHHFQIPTFIVRSKSDQHILNLMMDMGFDSDMEDTDSREQFFNIARERYISGTRQSVKDNLATANLPDQRVYIVSKKTLFSAAQNRQPMGMIDEVELLTDLYSVAYRSGRFA</sequence>
<dbReference type="HOGENOM" id="CLU_454994_0_0_1"/>
<evidence type="ECO:0000313" key="6">
    <source>
        <dbReference type="Proteomes" id="UP000054018"/>
    </source>
</evidence>